<comment type="cofactor">
    <cofactor evidence="1">
        <name>Mg(2+)</name>
        <dbReference type="ChEBI" id="CHEBI:18420"/>
    </cofactor>
</comment>
<dbReference type="GO" id="GO:0016787">
    <property type="term" value="F:hydrolase activity"/>
    <property type="evidence" value="ECO:0007669"/>
    <property type="project" value="UniProtKB-KW"/>
</dbReference>
<keyword evidence="5" id="KW-1185">Reference proteome</keyword>
<dbReference type="Gene3D" id="3.90.79.10">
    <property type="entry name" value="Nucleoside Triphosphate Pyrophosphohydrolase"/>
    <property type="match status" value="1"/>
</dbReference>
<dbReference type="EMBL" id="CP013023">
    <property type="protein sequence ID" value="ANF98783.1"/>
    <property type="molecule type" value="Genomic_DNA"/>
</dbReference>
<dbReference type="Proteomes" id="UP000078148">
    <property type="component" value="Chromosome"/>
</dbReference>
<dbReference type="InterPro" id="IPR015797">
    <property type="entry name" value="NUDIX_hydrolase-like_dom_sf"/>
</dbReference>
<dbReference type="InterPro" id="IPR000086">
    <property type="entry name" value="NUDIX_hydrolase_dom"/>
</dbReference>
<dbReference type="OrthoDB" id="9787476at2"/>
<dbReference type="STRING" id="1616788.AR543_12535"/>
<evidence type="ECO:0000256" key="2">
    <source>
        <dbReference type="ARBA" id="ARBA00022801"/>
    </source>
</evidence>
<dbReference type="KEGG" id="pbv:AR543_12535"/>
<keyword evidence="2" id="KW-0378">Hydrolase</keyword>
<accession>A0A172ZMK6</accession>
<evidence type="ECO:0000259" key="3">
    <source>
        <dbReference type="PROSITE" id="PS51462"/>
    </source>
</evidence>
<dbReference type="PANTHER" id="PTHR43046">
    <property type="entry name" value="GDP-MANNOSE MANNOSYL HYDROLASE"/>
    <property type="match status" value="1"/>
</dbReference>
<name>A0A172ZMK6_9BACL</name>
<dbReference type="CDD" id="cd02883">
    <property type="entry name" value="NUDIX_Hydrolase"/>
    <property type="match status" value="1"/>
</dbReference>
<dbReference type="AlphaFoldDB" id="A0A172ZMK6"/>
<reference evidence="4 5" key="2">
    <citation type="journal article" date="2016" name="Int. J. Syst. Evol. Microbiol.">
        <title>Paenibacillus bovis sp. nov., isolated from raw yak (Bos grunniens) milk.</title>
        <authorList>
            <person name="Gao C."/>
            <person name="Han J."/>
            <person name="Liu Z."/>
            <person name="Xu X."/>
            <person name="Hang F."/>
            <person name="Wu Z."/>
        </authorList>
    </citation>
    <scope>NUCLEOTIDE SEQUENCE [LARGE SCALE GENOMIC DNA]</scope>
    <source>
        <strain evidence="4 5">BD3526</strain>
    </source>
</reference>
<evidence type="ECO:0000256" key="1">
    <source>
        <dbReference type="ARBA" id="ARBA00001946"/>
    </source>
</evidence>
<dbReference type="InterPro" id="IPR020084">
    <property type="entry name" value="NUDIX_hydrolase_CS"/>
</dbReference>
<reference evidence="5" key="1">
    <citation type="submission" date="2015-10" db="EMBL/GenBank/DDBJ databases">
        <title>Genome of Paenibacillus bovis sp. nov.</title>
        <authorList>
            <person name="Wu Z."/>
            <person name="Gao C."/>
            <person name="Liu Z."/>
            <person name="Zheng H."/>
        </authorList>
    </citation>
    <scope>NUCLEOTIDE SEQUENCE [LARGE SCALE GENOMIC DNA]</scope>
    <source>
        <strain evidence="5">BD3526</strain>
    </source>
</reference>
<dbReference type="PANTHER" id="PTHR43046:SF14">
    <property type="entry name" value="MUTT_NUDIX FAMILY PROTEIN"/>
    <property type="match status" value="1"/>
</dbReference>
<sequence length="173" mass="20417">MFAKWINRIPRDWLVWMYRHMPLNRFKNWAVRRSQHHFLVAVLGVFTNEKGEVLLLRHSYREQEPWGIPGGWMELEQPEHGLKREIREETGLEVHIDRLEKAIQRSDPNCVDLIFSGEVRAGTFVASSEITDIMYCRAGDWPKGLPRSQQLIIQGILDRRLLRAQTAKEMEKI</sequence>
<gene>
    <name evidence="4" type="ORF">AR543_12535</name>
</gene>
<feature type="domain" description="Nudix hydrolase" evidence="3">
    <location>
        <begin position="36"/>
        <end position="158"/>
    </location>
</feature>
<evidence type="ECO:0000313" key="4">
    <source>
        <dbReference type="EMBL" id="ANF98783.1"/>
    </source>
</evidence>
<proteinExistence type="predicted"/>
<evidence type="ECO:0000313" key="5">
    <source>
        <dbReference type="Proteomes" id="UP000078148"/>
    </source>
</evidence>
<organism evidence="4 5">
    <name type="scientific">Paenibacillus bovis</name>
    <dbReference type="NCBI Taxonomy" id="1616788"/>
    <lineage>
        <taxon>Bacteria</taxon>
        <taxon>Bacillati</taxon>
        <taxon>Bacillota</taxon>
        <taxon>Bacilli</taxon>
        <taxon>Bacillales</taxon>
        <taxon>Paenibacillaceae</taxon>
        <taxon>Paenibacillus</taxon>
    </lineage>
</organism>
<dbReference type="SUPFAM" id="SSF55811">
    <property type="entry name" value="Nudix"/>
    <property type="match status" value="1"/>
</dbReference>
<dbReference type="PROSITE" id="PS00893">
    <property type="entry name" value="NUDIX_BOX"/>
    <property type="match status" value="1"/>
</dbReference>
<dbReference type="Pfam" id="PF00293">
    <property type="entry name" value="NUDIX"/>
    <property type="match status" value="1"/>
</dbReference>
<dbReference type="PROSITE" id="PS51462">
    <property type="entry name" value="NUDIX"/>
    <property type="match status" value="1"/>
</dbReference>
<protein>
    <recommendedName>
        <fullName evidence="3">Nudix hydrolase domain-containing protein</fullName>
    </recommendedName>
</protein>